<dbReference type="EMBL" id="UOEU01000679">
    <property type="protein sequence ID" value="VAW37787.1"/>
    <property type="molecule type" value="Genomic_DNA"/>
</dbReference>
<evidence type="ECO:0000313" key="2">
    <source>
        <dbReference type="EMBL" id="VAW37787.1"/>
    </source>
</evidence>
<dbReference type="AlphaFoldDB" id="A0A3B0VIQ9"/>
<proteinExistence type="predicted"/>
<dbReference type="Gene3D" id="3.10.450.530">
    <property type="entry name" value="Ribonuclease toxin, BrnT, of type II toxin-antitoxin system"/>
    <property type="match status" value="1"/>
</dbReference>
<organism evidence="1">
    <name type="scientific">hydrothermal vent metagenome</name>
    <dbReference type="NCBI Taxonomy" id="652676"/>
    <lineage>
        <taxon>unclassified sequences</taxon>
        <taxon>metagenomes</taxon>
        <taxon>ecological metagenomes</taxon>
    </lineage>
</organism>
<protein>
    <recommendedName>
        <fullName evidence="3">BrnT family toxin</fullName>
    </recommendedName>
</protein>
<dbReference type="InterPro" id="IPR038573">
    <property type="entry name" value="BrnT_sf"/>
</dbReference>
<evidence type="ECO:0008006" key="3">
    <source>
        <dbReference type="Google" id="ProtNLM"/>
    </source>
</evidence>
<sequence>HDYDEVRVIGYAPIGQRVFCVVYTDRGNTRRIISLRKANKREVKNYASKI</sequence>
<dbReference type="Pfam" id="PF04365">
    <property type="entry name" value="BrnT_toxin"/>
    <property type="match status" value="1"/>
</dbReference>
<evidence type="ECO:0000313" key="1">
    <source>
        <dbReference type="EMBL" id="VAW31986.1"/>
    </source>
</evidence>
<gene>
    <name evidence="1" type="ORF">MNBD_CHLOROFLEXI01-1018</name>
    <name evidence="2" type="ORF">MNBD_CHLOROFLEXI01-1106</name>
</gene>
<dbReference type="InterPro" id="IPR007460">
    <property type="entry name" value="BrnT_toxin"/>
</dbReference>
<name>A0A3B0VIQ9_9ZZZZ</name>
<feature type="non-terminal residue" evidence="1">
    <location>
        <position position="1"/>
    </location>
</feature>
<dbReference type="EMBL" id="UOEU01000309">
    <property type="protein sequence ID" value="VAW31986.1"/>
    <property type="molecule type" value="Genomic_DNA"/>
</dbReference>
<reference evidence="1" key="1">
    <citation type="submission" date="2018-06" db="EMBL/GenBank/DDBJ databases">
        <authorList>
            <person name="Zhirakovskaya E."/>
        </authorList>
    </citation>
    <scope>NUCLEOTIDE SEQUENCE</scope>
</reference>
<accession>A0A3B0VIQ9</accession>